<name>A0A7J4XF28_9BACE</name>
<evidence type="ECO:0008006" key="3">
    <source>
        <dbReference type="Google" id="ProtNLM"/>
    </source>
</evidence>
<sequence>MKKLFYLFALVYACVSLVSCEEEDNAIKLTINTSVYDVVKDLKDAKGDLYFTDELSDGLRIRVSFLVVKQAGNDVSIVANDSRYLSNISAIASYTTEELEPGDYSVIVTSDFVKGNIEYNQVSINKQYKGLSVECLQSAGVYNAFGTAYMSDIVMDSKKEITLNTVRKGGLVTFLLKNTDKMTDDSYTLAMEKFTYTAYGKFGDDFSYRTEAMQHKWTAGMTAAQHYCAATGAVIDPMTLGWQGDTYKIKLGNGKDVVLELDFATGKVTSK</sequence>
<dbReference type="PROSITE" id="PS51257">
    <property type="entry name" value="PROKAR_LIPOPROTEIN"/>
    <property type="match status" value="1"/>
</dbReference>
<proteinExistence type="predicted"/>
<protein>
    <recommendedName>
        <fullName evidence="3">DUF4493 domain-containing protein</fullName>
    </recommendedName>
</protein>
<dbReference type="Proteomes" id="UP000422221">
    <property type="component" value="Unassembled WGS sequence"/>
</dbReference>
<organism evidence="1 2">
    <name type="scientific">Bacteroides salyersiae</name>
    <dbReference type="NCBI Taxonomy" id="291644"/>
    <lineage>
        <taxon>Bacteria</taxon>
        <taxon>Pseudomonadati</taxon>
        <taxon>Bacteroidota</taxon>
        <taxon>Bacteroidia</taxon>
        <taxon>Bacteroidales</taxon>
        <taxon>Bacteroidaceae</taxon>
        <taxon>Bacteroides</taxon>
    </lineage>
</organism>
<dbReference type="RefSeq" id="WP_130059602.1">
    <property type="nucleotide sequence ID" value="NZ_JADNPJ010000017.1"/>
</dbReference>
<evidence type="ECO:0000313" key="2">
    <source>
        <dbReference type="Proteomes" id="UP000422221"/>
    </source>
</evidence>
<gene>
    <name evidence="1" type="ORF">F3F73_17330</name>
</gene>
<dbReference type="EMBL" id="VWMK01000019">
    <property type="protein sequence ID" value="KAA3760638.1"/>
    <property type="molecule type" value="Genomic_DNA"/>
</dbReference>
<accession>A0A7J4XF28</accession>
<reference evidence="1 2" key="1">
    <citation type="journal article" date="2019" name="Nat. Med.">
        <title>A library of human gut bacterial isolates paired with longitudinal multiomics data enables mechanistic microbiome research.</title>
        <authorList>
            <person name="Poyet M."/>
            <person name="Groussin M."/>
            <person name="Gibbons S.M."/>
            <person name="Avila-Pacheco J."/>
            <person name="Jiang X."/>
            <person name="Kearney S.M."/>
            <person name="Perrotta A.R."/>
            <person name="Berdy B."/>
            <person name="Zhao S."/>
            <person name="Lieberman T.D."/>
            <person name="Swanson P.K."/>
            <person name="Smith M."/>
            <person name="Roesemann S."/>
            <person name="Alexander J.E."/>
            <person name="Rich S.A."/>
            <person name="Livny J."/>
            <person name="Vlamakis H."/>
            <person name="Clish C."/>
            <person name="Bullock K."/>
            <person name="Deik A."/>
            <person name="Scott J."/>
            <person name="Pierce K.A."/>
            <person name="Xavier R.J."/>
            <person name="Alm E.J."/>
        </authorList>
    </citation>
    <scope>NUCLEOTIDE SEQUENCE [LARGE SCALE GENOMIC DNA]</scope>
    <source>
        <strain evidence="1 2">BIOML-A10</strain>
    </source>
</reference>
<comment type="caution">
    <text evidence="1">The sequence shown here is derived from an EMBL/GenBank/DDBJ whole genome shotgun (WGS) entry which is preliminary data.</text>
</comment>
<evidence type="ECO:0000313" key="1">
    <source>
        <dbReference type="EMBL" id="KAA3760638.1"/>
    </source>
</evidence>
<dbReference type="AlphaFoldDB" id="A0A7J4XF28"/>